<feature type="domain" description="PpiC" evidence="3">
    <location>
        <begin position="131"/>
        <end position="233"/>
    </location>
</feature>
<evidence type="ECO:0000313" key="4">
    <source>
        <dbReference type="EMBL" id="MDR6240126.1"/>
    </source>
</evidence>
<feature type="signal peptide" evidence="2">
    <location>
        <begin position="1"/>
        <end position="20"/>
    </location>
</feature>
<dbReference type="GO" id="GO:0003755">
    <property type="term" value="F:peptidyl-prolyl cis-trans isomerase activity"/>
    <property type="evidence" value="ECO:0007669"/>
    <property type="project" value="UniProtKB-KW"/>
</dbReference>
<reference evidence="4" key="1">
    <citation type="submission" date="2023-07" db="EMBL/GenBank/DDBJ databases">
        <title>Genomic Encyclopedia of Type Strains, Phase IV (KMG-IV): sequencing the most valuable type-strain genomes for metagenomic binning, comparative biology and taxonomic classification.</title>
        <authorList>
            <person name="Goeker M."/>
        </authorList>
    </citation>
    <scope>NUCLEOTIDE SEQUENCE</scope>
    <source>
        <strain evidence="4">DSM 26174</strain>
    </source>
</reference>
<accession>A0AAE3XLJ0</accession>
<dbReference type="EC" id="5.2.1.8" evidence="4"/>
<dbReference type="SUPFAM" id="SSF54534">
    <property type="entry name" value="FKBP-like"/>
    <property type="match status" value="2"/>
</dbReference>
<dbReference type="InterPro" id="IPR000297">
    <property type="entry name" value="PPIase_PpiC"/>
</dbReference>
<proteinExistence type="predicted"/>
<dbReference type="InterPro" id="IPR050245">
    <property type="entry name" value="PrsA_foldase"/>
</dbReference>
<dbReference type="PROSITE" id="PS51257">
    <property type="entry name" value="PROKAR_LIPOPROTEIN"/>
    <property type="match status" value="1"/>
</dbReference>
<organism evidence="4 5">
    <name type="scientific">Aureibacter tunicatorum</name>
    <dbReference type="NCBI Taxonomy" id="866807"/>
    <lineage>
        <taxon>Bacteria</taxon>
        <taxon>Pseudomonadati</taxon>
        <taxon>Bacteroidota</taxon>
        <taxon>Cytophagia</taxon>
        <taxon>Cytophagales</taxon>
        <taxon>Persicobacteraceae</taxon>
        <taxon>Aureibacter</taxon>
    </lineage>
</organism>
<keyword evidence="5" id="KW-1185">Reference proteome</keyword>
<dbReference type="Gene3D" id="3.10.50.40">
    <property type="match status" value="2"/>
</dbReference>
<keyword evidence="1" id="KW-0697">Rotamase</keyword>
<dbReference type="PANTHER" id="PTHR47245:SF2">
    <property type="entry name" value="PEPTIDYL-PROLYL CIS-TRANS ISOMERASE HP_0175-RELATED"/>
    <property type="match status" value="1"/>
</dbReference>
<comment type="caution">
    <text evidence="4">The sequence shown here is derived from an EMBL/GenBank/DDBJ whole genome shotgun (WGS) entry which is preliminary data.</text>
</comment>
<dbReference type="PROSITE" id="PS50198">
    <property type="entry name" value="PPIC_PPIASE_2"/>
    <property type="match status" value="2"/>
</dbReference>
<sequence>MRLGSTLLSLSIFFSSCASISNTGTQSKKLDTESELMTVGGEKVTKGEFLYMYQKNQSIKDSVLTKASLDEYIELFTKFKLKIKAAEELGYDTTNVFLTEFKTYEEQLAEPYLSISSITDSLAKETYQRTLKEVNASHILLKLSPHASSMDTQNVLKKIEELRERALNGEDFDTLAEIYSEDPSAKQNKGNLGYFTAMKMVYPFETAAYNTAEGEISKPVRTKFGYHIIKVNDKRPARGRVKASHIMIRTPEHLKEGELALAYDKIYQIYNLLESGDDWNELCELFSEDRGTKNRGGELPWFGSGEMVEEFENEAFRMTEVGQISEPIKSKYGWHILKLDGKKELPSYEEMESKIMANVRHASRAKVNEKILVDKLAKDNNLREEENKLTVLASDENTRGSFEALSNSVQNQQLLAASLFSINGEVSTYQDYLDYLKNNKASGFSQKKIATEYYEDFLKEKLFSYEKSHLSDKHEDYKYLLQEYHDGILLFSLMEEKVWNKALKDTVGLESFYQTNADKYQTGEIVNAEVYTATDSLTLEKIKAQVEKGLAFDSTKAQLNESLKNLSITDWTATSGSFAKSEASWWDSIELKEGIYQHASSDRVYIIKINEYSPSSVQALDKIKGKVIVDYQNHLEKNWIEELSNQYPVIINHSSLNEIYSKYGF</sequence>
<feature type="chain" id="PRO_5042002484" evidence="2">
    <location>
        <begin position="21"/>
        <end position="665"/>
    </location>
</feature>
<dbReference type="InterPro" id="IPR046357">
    <property type="entry name" value="PPIase_dom_sf"/>
</dbReference>
<gene>
    <name evidence="4" type="ORF">HNQ88_003192</name>
</gene>
<dbReference type="RefSeq" id="WP_309939988.1">
    <property type="nucleotide sequence ID" value="NZ_AP025305.1"/>
</dbReference>
<feature type="domain" description="PpiC" evidence="3">
    <location>
        <begin position="238"/>
        <end position="341"/>
    </location>
</feature>
<evidence type="ECO:0000259" key="3">
    <source>
        <dbReference type="PROSITE" id="PS50198"/>
    </source>
</evidence>
<dbReference type="PANTHER" id="PTHR47245">
    <property type="entry name" value="PEPTIDYLPROLYL ISOMERASE"/>
    <property type="match status" value="1"/>
</dbReference>
<name>A0AAE3XLJ0_9BACT</name>
<dbReference type="AlphaFoldDB" id="A0AAE3XLJ0"/>
<dbReference type="Proteomes" id="UP001185092">
    <property type="component" value="Unassembled WGS sequence"/>
</dbReference>
<keyword evidence="2" id="KW-0732">Signal</keyword>
<dbReference type="EMBL" id="JAVDQD010000004">
    <property type="protein sequence ID" value="MDR6240126.1"/>
    <property type="molecule type" value="Genomic_DNA"/>
</dbReference>
<evidence type="ECO:0000313" key="5">
    <source>
        <dbReference type="Proteomes" id="UP001185092"/>
    </source>
</evidence>
<evidence type="ECO:0000256" key="2">
    <source>
        <dbReference type="SAM" id="SignalP"/>
    </source>
</evidence>
<evidence type="ECO:0000256" key="1">
    <source>
        <dbReference type="PROSITE-ProRule" id="PRU00278"/>
    </source>
</evidence>
<protein>
    <submittedName>
        <fullName evidence="4">Peptidyl-prolyl cis-trans isomerase SurA</fullName>
        <ecNumber evidence="4">5.2.1.8</ecNumber>
    </submittedName>
</protein>
<keyword evidence="1 4" id="KW-0413">Isomerase</keyword>
<dbReference type="Pfam" id="PF13616">
    <property type="entry name" value="Rotamase_3"/>
    <property type="match status" value="1"/>
</dbReference>
<dbReference type="Pfam" id="PF00639">
    <property type="entry name" value="Rotamase"/>
    <property type="match status" value="1"/>
</dbReference>